<dbReference type="Proteomes" id="UP000663918">
    <property type="component" value="Chromosome"/>
</dbReference>
<sequence length="240" mass="25391">MRAPRQKAVIAALTFDSGIGLGARCVDGAYELLFSGLPPVMTRLRTLNFSHDGGPARETSWSVGTDGTSAFSDFPAPMARRLRAGGRVEVTVPAQDGQPAKRFVLDLPRSEHAIDETLTACGRPLSDPHDVNLVSSLPATGVAGVEGGYRWVIQPRPEFPSRALREKANTGSANLSCLVRPDGRLHDCVVETERPAGAGFGQAAIDGARRARLGPASDDSPPVAADALVSFRTNFYLAGN</sequence>
<feature type="domain" description="TonB C-terminal" evidence="1">
    <location>
        <begin position="155"/>
        <end position="231"/>
    </location>
</feature>
<dbReference type="InterPro" id="IPR037682">
    <property type="entry name" value="TonB_C"/>
</dbReference>
<protein>
    <submittedName>
        <fullName evidence="2">Energy transducer TonB</fullName>
    </submittedName>
</protein>
<evidence type="ECO:0000259" key="1">
    <source>
        <dbReference type="Pfam" id="PF03544"/>
    </source>
</evidence>
<gene>
    <name evidence="2" type="ORF">IFJ75_15120</name>
</gene>
<dbReference type="KEGG" id="bgoe:IFJ75_15120"/>
<name>A0A975C5P7_9CAUL</name>
<evidence type="ECO:0000313" key="3">
    <source>
        <dbReference type="Proteomes" id="UP000663918"/>
    </source>
</evidence>
<dbReference type="Gene3D" id="3.30.1150.10">
    <property type="match status" value="1"/>
</dbReference>
<evidence type="ECO:0000313" key="2">
    <source>
        <dbReference type="EMBL" id="QTC93362.1"/>
    </source>
</evidence>
<accession>A0A975C5P7</accession>
<dbReference type="Pfam" id="PF03544">
    <property type="entry name" value="TonB_C"/>
    <property type="match status" value="1"/>
</dbReference>
<keyword evidence="3" id="KW-1185">Reference proteome</keyword>
<proteinExistence type="predicted"/>
<dbReference type="GO" id="GO:0055085">
    <property type="term" value="P:transmembrane transport"/>
    <property type="evidence" value="ECO:0007669"/>
    <property type="project" value="InterPro"/>
</dbReference>
<organism evidence="2 3">
    <name type="scientific">Brevundimonas goettingensis</name>
    <dbReference type="NCBI Taxonomy" id="2774190"/>
    <lineage>
        <taxon>Bacteria</taxon>
        <taxon>Pseudomonadati</taxon>
        <taxon>Pseudomonadota</taxon>
        <taxon>Alphaproteobacteria</taxon>
        <taxon>Caulobacterales</taxon>
        <taxon>Caulobacteraceae</taxon>
        <taxon>Brevundimonas</taxon>
    </lineage>
</organism>
<dbReference type="AlphaFoldDB" id="A0A975C5P7"/>
<dbReference type="EMBL" id="CP062222">
    <property type="protein sequence ID" value="QTC93362.1"/>
    <property type="molecule type" value="Genomic_DNA"/>
</dbReference>
<reference evidence="2" key="1">
    <citation type="submission" date="2020-09" db="EMBL/GenBank/DDBJ databases">
        <title>Brevundimonas sp. LVF2 isolated from a puddle in Goettingen, Germany.</title>
        <authorList>
            <person name="Friedrich I."/>
            <person name="Klassen A."/>
            <person name="Hannes N."/>
            <person name="Schneider D."/>
            <person name="Hertel R."/>
            <person name="Daniel R."/>
        </authorList>
    </citation>
    <scope>NUCLEOTIDE SEQUENCE</scope>
    <source>
        <strain evidence="2">LVF2</strain>
    </source>
</reference>
<dbReference type="SUPFAM" id="SSF74653">
    <property type="entry name" value="TolA/TonB C-terminal domain"/>
    <property type="match status" value="1"/>
</dbReference>